<keyword evidence="3 8" id="KW-0547">Nucleotide-binding</keyword>
<dbReference type="EMBL" id="UYWY01019627">
    <property type="protein sequence ID" value="VDM38484.1"/>
    <property type="molecule type" value="Genomic_DNA"/>
</dbReference>
<evidence type="ECO:0000256" key="6">
    <source>
        <dbReference type="ARBA" id="ARBA00047899"/>
    </source>
</evidence>
<evidence type="ECO:0000256" key="10">
    <source>
        <dbReference type="SAM" id="MobiDB-lite"/>
    </source>
</evidence>
<keyword evidence="5 8" id="KW-0067">ATP-binding</keyword>
<evidence type="ECO:0000256" key="8">
    <source>
        <dbReference type="PIRSR" id="PIRSR630616-2"/>
    </source>
</evidence>
<keyword evidence="4" id="KW-0418">Kinase</keyword>
<dbReference type="Proteomes" id="UP000050794">
    <property type="component" value="Unassembled WGS sequence"/>
</dbReference>
<feature type="region of interest" description="Disordered" evidence="10">
    <location>
        <begin position="157"/>
        <end position="178"/>
    </location>
</feature>
<evidence type="ECO:0000256" key="7">
    <source>
        <dbReference type="ARBA" id="ARBA00048679"/>
    </source>
</evidence>
<feature type="compositionally biased region" description="Polar residues" evidence="10">
    <location>
        <begin position="59"/>
        <end position="71"/>
    </location>
</feature>
<evidence type="ECO:0000313" key="13">
    <source>
        <dbReference type="Proteomes" id="UP000050794"/>
    </source>
</evidence>
<dbReference type="PROSITE" id="PS50011">
    <property type="entry name" value="PROTEIN_KINASE_DOM"/>
    <property type="match status" value="1"/>
</dbReference>
<dbReference type="SUPFAM" id="SSF56112">
    <property type="entry name" value="Protein kinase-like (PK-like)"/>
    <property type="match status" value="1"/>
</dbReference>
<dbReference type="PROSITE" id="PS00107">
    <property type="entry name" value="PROTEIN_KINASE_ATP"/>
    <property type="match status" value="1"/>
</dbReference>
<evidence type="ECO:0000313" key="12">
    <source>
        <dbReference type="EMBL" id="VDM38484.1"/>
    </source>
</evidence>
<protein>
    <submittedName>
        <fullName evidence="14">Protein kinase domain-containing protein</fullName>
    </submittedName>
</protein>
<reference evidence="14" key="1">
    <citation type="submission" date="2016-06" db="UniProtKB">
        <authorList>
            <consortium name="WormBaseParasite"/>
        </authorList>
    </citation>
    <scope>IDENTIFICATION</scope>
</reference>
<comment type="catalytic activity">
    <reaction evidence="6">
        <text>L-threonyl-[protein] + ATP = O-phospho-L-threonyl-[protein] + ADP + H(+)</text>
        <dbReference type="Rhea" id="RHEA:46608"/>
        <dbReference type="Rhea" id="RHEA-COMP:11060"/>
        <dbReference type="Rhea" id="RHEA-COMP:11605"/>
        <dbReference type="ChEBI" id="CHEBI:15378"/>
        <dbReference type="ChEBI" id="CHEBI:30013"/>
        <dbReference type="ChEBI" id="CHEBI:30616"/>
        <dbReference type="ChEBI" id="CHEBI:61977"/>
        <dbReference type="ChEBI" id="CHEBI:456216"/>
        <dbReference type="EC" id="2.7.11.1"/>
    </reaction>
</comment>
<evidence type="ECO:0000256" key="4">
    <source>
        <dbReference type="ARBA" id="ARBA00022777"/>
    </source>
</evidence>
<keyword evidence="13" id="KW-1185">Reference proteome</keyword>
<dbReference type="AlphaFoldDB" id="A0A183UF93"/>
<feature type="region of interest" description="Disordered" evidence="10">
    <location>
        <begin position="51"/>
        <end position="88"/>
    </location>
</feature>
<evidence type="ECO:0000256" key="9">
    <source>
        <dbReference type="PROSITE-ProRule" id="PRU10141"/>
    </source>
</evidence>
<feature type="domain" description="Protein kinase" evidence="11">
    <location>
        <begin position="107"/>
        <end position="178"/>
    </location>
</feature>
<feature type="compositionally biased region" description="Basic and acidic residues" evidence="10">
    <location>
        <begin position="157"/>
        <end position="172"/>
    </location>
</feature>
<reference evidence="12 13" key="2">
    <citation type="submission" date="2018-11" db="EMBL/GenBank/DDBJ databases">
        <authorList>
            <consortium name="Pathogen Informatics"/>
        </authorList>
    </citation>
    <scope>NUCLEOTIDE SEQUENCE [LARGE SCALE GENOMIC DNA]</scope>
</reference>
<keyword evidence="2" id="KW-0808">Transferase</keyword>
<name>A0A183UF93_TOXCA</name>
<feature type="compositionally biased region" description="Low complexity" evidence="10">
    <location>
        <begin position="72"/>
        <end position="88"/>
    </location>
</feature>
<keyword evidence="1" id="KW-0723">Serine/threonine-protein kinase</keyword>
<comment type="catalytic activity">
    <reaction evidence="7">
        <text>L-seryl-[protein] + ATP = O-phospho-L-seryl-[protein] + ADP + H(+)</text>
        <dbReference type="Rhea" id="RHEA:17989"/>
        <dbReference type="Rhea" id="RHEA-COMP:9863"/>
        <dbReference type="Rhea" id="RHEA-COMP:11604"/>
        <dbReference type="ChEBI" id="CHEBI:15378"/>
        <dbReference type="ChEBI" id="CHEBI:29999"/>
        <dbReference type="ChEBI" id="CHEBI:30616"/>
        <dbReference type="ChEBI" id="CHEBI:83421"/>
        <dbReference type="ChEBI" id="CHEBI:456216"/>
        <dbReference type="EC" id="2.7.11.1"/>
    </reaction>
</comment>
<dbReference type="PANTHER" id="PTHR24350">
    <property type="entry name" value="SERINE/THREONINE-PROTEIN KINASE IAL-RELATED"/>
    <property type="match status" value="1"/>
</dbReference>
<dbReference type="InterPro" id="IPR017441">
    <property type="entry name" value="Protein_kinase_ATP_BS"/>
</dbReference>
<evidence type="ECO:0000256" key="3">
    <source>
        <dbReference type="ARBA" id="ARBA00022741"/>
    </source>
</evidence>
<evidence type="ECO:0000256" key="1">
    <source>
        <dbReference type="ARBA" id="ARBA00022527"/>
    </source>
</evidence>
<dbReference type="Gene3D" id="3.30.200.20">
    <property type="entry name" value="Phosphorylase Kinase, domain 1"/>
    <property type="match status" value="1"/>
</dbReference>
<organism evidence="13 14">
    <name type="scientific">Toxocara canis</name>
    <name type="common">Canine roundworm</name>
    <dbReference type="NCBI Taxonomy" id="6265"/>
    <lineage>
        <taxon>Eukaryota</taxon>
        <taxon>Metazoa</taxon>
        <taxon>Ecdysozoa</taxon>
        <taxon>Nematoda</taxon>
        <taxon>Chromadorea</taxon>
        <taxon>Rhabditida</taxon>
        <taxon>Spirurina</taxon>
        <taxon>Ascaridomorpha</taxon>
        <taxon>Ascaridoidea</taxon>
        <taxon>Toxocaridae</taxon>
        <taxon>Toxocara</taxon>
    </lineage>
</organism>
<dbReference type="WBParaSite" id="TCNE_0000716301-mRNA-1">
    <property type="protein sequence ID" value="TCNE_0000716301-mRNA-1"/>
    <property type="gene ID" value="TCNE_0000716301"/>
</dbReference>
<evidence type="ECO:0000313" key="14">
    <source>
        <dbReference type="WBParaSite" id="TCNE_0000716301-mRNA-1"/>
    </source>
</evidence>
<dbReference type="InterPro" id="IPR030616">
    <property type="entry name" value="Aur-like"/>
</dbReference>
<accession>A0A183UF93</accession>
<proteinExistence type="predicted"/>
<dbReference type="GO" id="GO:0004674">
    <property type="term" value="F:protein serine/threonine kinase activity"/>
    <property type="evidence" value="ECO:0007669"/>
    <property type="project" value="UniProtKB-KW"/>
</dbReference>
<dbReference type="GO" id="GO:0005524">
    <property type="term" value="F:ATP binding"/>
    <property type="evidence" value="ECO:0007669"/>
    <property type="project" value="UniProtKB-UniRule"/>
</dbReference>
<dbReference type="InterPro" id="IPR011009">
    <property type="entry name" value="Kinase-like_dom_sf"/>
</dbReference>
<evidence type="ECO:0000256" key="2">
    <source>
        <dbReference type="ARBA" id="ARBA00022679"/>
    </source>
</evidence>
<gene>
    <name evidence="12" type="ORF">TCNE_LOCUS7163</name>
</gene>
<sequence>MVQVYAARDVCLDISVALKAVARAHDRAHKCRNATWIDIDSHYKALETAMTNHEEASPSAASRTESSEQLQSNINDDASSANSASDVDANITSGSAEKRVHKCRADFIFLDELGEGSFSTVSRAREKSTDREFAIKVCYKKMIIRERKVHQIYREKEERDRFRPSVEPERKARIGNLR</sequence>
<feature type="binding site" evidence="8 9">
    <location>
        <position position="136"/>
    </location>
    <ligand>
        <name>ATP</name>
        <dbReference type="ChEBI" id="CHEBI:30616"/>
    </ligand>
</feature>
<evidence type="ECO:0000259" key="11">
    <source>
        <dbReference type="PROSITE" id="PS50011"/>
    </source>
</evidence>
<dbReference type="InterPro" id="IPR000719">
    <property type="entry name" value="Prot_kinase_dom"/>
</dbReference>
<evidence type="ECO:0000256" key="5">
    <source>
        <dbReference type="ARBA" id="ARBA00022840"/>
    </source>
</evidence>